<proteinExistence type="predicted"/>
<evidence type="ECO:0000313" key="2">
    <source>
        <dbReference type="Proteomes" id="UP001266305"/>
    </source>
</evidence>
<dbReference type="EMBL" id="JASSZA010000007">
    <property type="protein sequence ID" value="KAK2105635.1"/>
    <property type="molecule type" value="Genomic_DNA"/>
</dbReference>
<evidence type="ECO:0008006" key="3">
    <source>
        <dbReference type="Google" id="ProtNLM"/>
    </source>
</evidence>
<dbReference type="InterPro" id="IPR017438">
    <property type="entry name" value="ATP-NAD_kinase_N"/>
</dbReference>
<organism evidence="1 2">
    <name type="scientific">Saguinus oedipus</name>
    <name type="common">Cotton-top tamarin</name>
    <name type="synonym">Oedipomidas oedipus</name>
    <dbReference type="NCBI Taxonomy" id="9490"/>
    <lineage>
        <taxon>Eukaryota</taxon>
        <taxon>Metazoa</taxon>
        <taxon>Chordata</taxon>
        <taxon>Craniata</taxon>
        <taxon>Vertebrata</taxon>
        <taxon>Euteleostomi</taxon>
        <taxon>Mammalia</taxon>
        <taxon>Eutheria</taxon>
        <taxon>Euarchontoglires</taxon>
        <taxon>Primates</taxon>
        <taxon>Haplorrhini</taxon>
        <taxon>Platyrrhini</taxon>
        <taxon>Cebidae</taxon>
        <taxon>Callitrichinae</taxon>
        <taxon>Saguinus</taxon>
    </lineage>
</organism>
<keyword evidence="2" id="KW-1185">Reference proteome</keyword>
<dbReference type="PANTHER" id="PTHR20275">
    <property type="entry name" value="NAD KINASE"/>
    <property type="match status" value="1"/>
</dbReference>
<dbReference type="PANTHER" id="PTHR20275:SF0">
    <property type="entry name" value="NAD KINASE"/>
    <property type="match status" value="1"/>
</dbReference>
<dbReference type="SUPFAM" id="SSF111331">
    <property type="entry name" value="NAD kinase/diacylglycerol kinase-like"/>
    <property type="match status" value="1"/>
</dbReference>
<dbReference type="InterPro" id="IPR016064">
    <property type="entry name" value="NAD/diacylglycerol_kinase_sf"/>
</dbReference>
<dbReference type="Proteomes" id="UP001266305">
    <property type="component" value="Unassembled WGS sequence"/>
</dbReference>
<protein>
    <recommendedName>
        <fullName evidence="3">NAD(+) kinase</fullName>
    </recommendedName>
</protein>
<dbReference type="Gene3D" id="3.40.50.10330">
    <property type="entry name" value="Probable inorganic polyphosphate/atp-NAD kinase, domain 1"/>
    <property type="match status" value="1"/>
</dbReference>
<reference evidence="1 2" key="1">
    <citation type="submission" date="2023-05" db="EMBL/GenBank/DDBJ databases">
        <title>B98-5 Cell Line De Novo Hybrid Assembly: An Optical Mapping Approach.</title>
        <authorList>
            <person name="Kananen K."/>
            <person name="Auerbach J.A."/>
            <person name="Kautto E."/>
            <person name="Blachly J.S."/>
        </authorList>
    </citation>
    <scope>NUCLEOTIDE SEQUENCE [LARGE SCALE GENOMIC DNA]</scope>
    <source>
        <strain evidence="1">B95-8</strain>
        <tissue evidence="1">Cell line</tissue>
    </source>
</reference>
<comment type="caution">
    <text evidence="1">The sequence shown here is derived from an EMBL/GenBank/DDBJ whole genome shotgun (WGS) entry which is preliminary data.</text>
</comment>
<accession>A0ABQ9V8F4</accession>
<gene>
    <name evidence="1" type="ORF">P7K49_015149</name>
</gene>
<evidence type="ECO:0000313" key="1">
    <source>
        <dbReference type="EMBL" id="KAK2105635.1"/>
    </source>
</evidence>
<name>A0ABQ9V8F4_SAGOE</name>
<sequence length="188" mass="20321">MENNMIVYVEKKVLEDPAIASDESFGAVKKKFCTFREDYDDISNRIDFIICLGGDGTLLYASSLFQSSRLERPSTVGLDGGARGNVDTALQLGVARARLGQVRGAGRRVPGNRPYMLTHPLRASLCGGPWLCPWPTACRCHLEVPMARPALLISTRGTRGSDPEAASPPSMPQGLLCLPPLLLTSSPH</sequence>